<comment type="subcellular location">
    <subcellularLocation>
        <location evidence="1">Cell envelope</location>
    </subcellularLocation>
</comment>
<dbReference type="SUPFAM" id="SSF55781">
    <property type="entry name" value="GAF domain-like"/>
    <property type="match status" value="1"/>
</dbReference>
<evidence type="ECO:0000259" key="4">
    <source>
        <dbReference type="Pfam" id="PF01590"/>
    </source>
</evidence>
<feature type="domain" description="GAF" evidence="4">
    <location>
        <begin position="149"/>
        <end position="277"/>
    </location>
</feature>
<dbReference type="Pfam" id="PF01590">
    <property type="entry name" value="GAF"/>
    <property type="match status" value="1"/>
</dbReference>
<dbReference type="PANTHER" id="PTHR32347:SF23">
    <property type="entry name" value="BLL5650 PROTEIN"/>
    <property type="match status" value="1"/>
</dbReference>
<dbReference type="InterPro" id="IPR050465">
    <property type="entry name" value="UPF0194_transport"/>
</dbReference>
<evidence type="ECO:0000256" key="1">
    <source>
        <dbReference type="ARBA" id="ARBA00004196"/>
    </source>
</evidence>
<evidence type="ECO:0000256" key="3">
    <source>
        <dbReference type="SAM" id="Coils"/>
    </source>
</evidence>
<evidence type="ECO:0000313" key="6">
    <source>
        <dbReference type="EMBL" id="XBS20291.1"/>
    </source>
</evidence>
<protein>
    <submittedName>
        <fullName evidence="6">HlyD family efflux transporter periplasmic adaptor subunit</fullName>
    </submittedName>
</protein>
<dbReference type="InterPro" id="IPR058647">
    <property type="entry name" value="BSH_CzcB-like"/>
</dbReference>
<evidence type="ECO:0000313" key="7">
    <source>
        <dbReference type="Proteomes" id="UP001225378"/>
    </source>
</evidence>
<dbReference type="KEGG" id="mech:Q9L42_018370"/>
<dbReference type="RefSeq" id="WP_305906942.1">
    <property type="nucleotide sequence ID" value="NZ_CP157743.1"/>
</dbReference>
<dbReference type="AlphaFoldDB" id="A0AAU7NUG7"/>
<dbReference type="Pfam" id="PF25973">
    <property type="entry name" value="BSH_CzcB"/>
    <property type="match status" value="1"/>
</dbReference>
<feature type="domain" description="CzcB-like barrel-sandwich hybrid" evidence="5">
    <location>
        <begin position="357"/>
        <end position="476"/>
    </location>
</feature>
<proteinExistence type="predicted"/>
<keyword evidence="2 3" id="KW-0175">Coiled coil</keyword>
<dbReference type="EMBL" id="CP157743">
    <property type="protein sequence ID" value="XBS20291.1"/>
    <property type="molecule type" value="Genomic_DNA"/>
</dbReference>
<dbReference type="Gene3D" id="2.40.50.100">
    <property type="match status" value="1"/>
</dbReference>
<organism evidence="6 7">
    <name type="scientific">Methylomarinum roseum</name>
    <dbReference type="NCBI Taxonomy" id="3067653"/>
    <lineage>
        <taxon>Bacteria</taxon>
        <taxon>Pseudomonadati</taxon>
        <taxon>Pseudomonadota</taxon>
        <taxon>Gammaproteobacteria</taxon>
        <taxon>Methylococcales</taxon>
        <taxon>Methylococcaceae</taxon>
        <taxon>Methylomarinum</taxon>
    </lineage>
</organism>
<reference evidence="6 7" key="1">
    <citation type="journal article" date="2024" name="Microbiology">
        <title>Methylomarinum rosea sp. nov., a novel halophilic methanotrophic bacterium from the hypersaline Lake Elton.</title>
        <authorList>
            <person name="Suleimanov R.Z."/>
            <person name="Oshkin I.Y."/>
            <person name="Danilova O.V."/>
            <person name="Suzina N.E."/>
            <person name="Dedysh S.N."/>
        </authorList>
    </citation>
    <scope>NUCLEOTIDE SEQUENCE [LARGE SCALE GENOMIC DNA]</scope>
    <source>
        <strain evidence="6 7">Ch1-1</strain>
    </source>
</reference>
<evidence type="ECO:0000256" key="2">
    <source>
        <dbReference type="ARBA" id="ARBA00023054"/>
    </source>
</evidence>
<dbReference type="InterPro" id="IPR003018">
    <property type="entry name" value="GAF"/>
</dbReference>
<gene>
    <name evidence="6" type="ORF">Q9L42_018370</name>
</gene>
<dbReference type="SUPFAM" id="SSF111369">
    <property type="entry name" value="HlyD-like secretion proteins"/>
    <property type="match status" value="1"/>
</dbReference>
<dbReference type="GO" id="GO:0030313">
    <property type="term" value="C:cell envelope"/>
    <property type="evidence" value="ECO:0007669"/>
    <property type="project" value="UniProtKB-SubCell"/>
</dbReference>
<accession>A0AAU7NUG7</accession>
<dbReference type="InterPro" id="IPR029016">
    <property type="entry name" value="GAF-like_dom_sf"/>
</dbReference>
<feature type="coiled-coil region" evidence="3">
    <location>
        <begin position="400"/>
        <end position="446"/>
    </location>
</feature>
<evidence type="ECO:0000259" key="5">
    <source>
        <dbReference type="Pfam" id="PF25973"/>
    </source>
</evidence>
<dbReference type="Gene3D" id="3.30.450.40">
    <property type="match status" value="1"/>
</dbReference>
<name>A0AAU7NUG7_9GAMM</name>
<dbReference type="PANTHER" id="PTHR32347">
    <property type="entry name" value="EFFLUX SYSTEM COMPONENT YKNX-RELATED"/>
    <property type="match status" value="1"/>
</dbReference>
<dbReference type="Proteomes" id="UP001225378">
    <property type="component" value="Chromosome"/>
</dbReference>
<dbReference type="Gene3D" id="2.40.30.170">
    <property type="match status" value="1"/>
</dbReference>
<keyword evidence="7" id="KW-1185">Reference proteome</keyword>
<sequence length="583" mass="65329">MNFAQDWLNIQCSSIEGLHCALFLLAERQASGLKPVAQWPQDSREPLTLLAIAKLALKKQDRVVNANIINASDGKQAFDYIALPIYADQQLLGVIAVKTGHHDDHKRQLTIQALKTGANWLAMPNAVADRHYQTVVKMAVNALQQKDSLNEAYTALLSSFSDEFACERVVIAEVENDRARVVALSNSARFDDKTGLLQTLAAAMDEAIAQDRVIVYPPLAEEELMVTMAHADLAAKFSGGALCTIPLLYDDKIFAVLMMGRDENKPFDRQDVNICQQTLSLLTPFLKLKRDEERLLIQKFAASAKKMFAECFGLRYLGLKLSVLGFFLILGLTLWLEGDFHIHADAVIEGKVQRTLSAPMEGFIRSATVRAGDAVAKGEVVAVIEDRDLKLEKFKLAGQRRQLQRKYREAMANRELVKVRVYNAQLAQIEAQIKLKQEQLQRTRIRAPFDGIIIEGDLSQSLGAPVTRGQALFKIAPLSGYRVMLKVSEQDISYIRHAQTGTLGLSSLADRSFPLTIERIIEVARVDEGANIFRVEASLPGAPKLLRPGMEGVGKIDIGRKKLFWIWTHQWADWLKLRLWSWW</sequence>